<dbReference type="PANTHER" id="PTHR45646">
    <property type="entry name" value="SERINE/THREONINE-PROTEIN KINASE DOA-RELATED"/>
    <property type="match status" value="1"/>
</dbReference>
<dbReference type="Pfam" id="PF00069">
    <property type="entry name" value="Pkinase"/>
    <property type="match status" value="1"/>
</dbReference>
<dbReference type="Gene3D" id="1.10.510.10">
    <property type="entry name" value="Transferase(Phosphotransferase) domain 1"/>
    <property type="match status" value="1"/>
</dbReference>
<dbReference type="GO" id="GO:0005634">
    <property type="term" value="C:nucleus"/>
    <property type="evidence" value="ECO:0007669"/>
    <property type="project" value="TreeGrafter"/>
</dbReference>
<dbReference type="GO" id="GO:0004674">
    <property type="term" value="F:protein serine/threonine kinase activity"/>
    <property type="evidence" value="ECO:0007669"/>
    <property type="project" value="UniProtKB-KW"/>
</dbReference>
<reference evidence="6 7" key="1">
    <citation type="submission" date="2019-04" db="EMBL/GenBank/DDBJ databases">
        <authorList>
            <consortium name="DOE Joint Genome Institute"/>
            <person name="Mondo S."/>
            <person name="Kjaerbolling I."/>
            <person name="Vesth T."/>
            <person name="Frisvad J.C."/>
            <person name="Nybo J.L."/>
            <person name="Theobald S."/>
            <person name="Kildgaard S."/>
            <person name="Isbrandt T."/>
            <person name="Kuo A."/>
            <person name="Sato A."/>
            <person name="Lyhne E.K."/>
            <person name="Kogle M.E."/>
            <person name="Wiebenga A."/>
            <person name="Kun R.S."/>
            <person name="Lubbers R.J."/>
            <person name="Makela M.R."/>
            <person name="Barry K."/>
            <person name="Chovatia M."/>
            <person name="Clum A."/>
            <person name="Daum C."/>
            <person name="Haridas S."/>
            <person name="He G."/>
            <person name="LaButti K."/>
            <person name="Lipzen A."/>
            <person name="Riley R."/>
            <person name="Salamov A."/>
            <person name="Simmons B.A."/>
            <person name="Magnuson J.K."/>
            <person name="Henrissat B."/>
            <person name="Mortensen U.H."/>
            <person name="Larsen T.O."/>
            <person name="Devries R.P."/>
            <person name="Grigoriev I.V."/>
            <person name="Machida M."/>
            <person name="Baker S.E."/>
            <person name="Andersen M.R."/>
            <person name="Cantor M.N."/>
            <person name="Hua S.X."/>
        </authorList>
    </citation>
    <scope>NUCLEOTIDE SEQUENCE [LARGE SCALE GENOMIC DNA]</scope>
    <source>
        <strain evidence="6 7">CBS 119388</strain>
    </source>
</reference>
<keyword evidence="1" id="KW-0723">Serine/threonine-protein kinase</keyword>
<protein>
    <submittedName>
        <fullName evidence="6">Kinase-like domain-containing protein</fullName>
    </submittedName>
</protein>
<gene>
    <name evidence="6" type="ORF">BDV37DRAFT_290747</name>
</gene>
<dbReference type="Proteomes" id="UP000325579">
    <property type="component" value="Unassembled WGS sequence"/>
</dbReference>
<keyword evidence="4 6" id="KW-0418">Kinase</keyword>
<evidence type="ECO:0000313" key="6">
    <source>
        <dbReference type="EMBL" id="KAE8407461.1"/>
    </source>
</evidence>
<sequence>MSCIPSNSPRRFPKSGFVQLDSKEEVEEEQVPLYDRRNFYPVYIGEVLASRYQVVSKLGYGTSSTVWLCRDLQGDGFFTVKVCVRGQCPERELATSQHLKNADSHPEKSLVRLVLDSFEITGPYGKHFCLVYQSLGMSFTEFRDLLPGNKFPKDLAQRSIQLFLISLAFMHDNWVVHTDVSSNNILQGIMDSKILSQIEEDEMMRPIARKVLDDRHIYSSRPIPVCTSSPVISDLGEARMGKHKHRGDIMPGIYRAPEVILDMDWDCKVDIWSTGPMIWDLVQDTHLFFAKREGQLNDEQHLAEMVSLMGPPPPEFLRRSKRSSQFWDEQGNWTGSILIPDQSLEMREREFSDIDRKLFLNFLRRIFRWLPEERPSAEELAHDDFLMQPILSDS</sequence>
<dbReference type="SMART" id="SM00220">
    <property type="entry name" value="S_TKc"/>
    <property type="match status" value="1"/>
</dbReference>
<dbReference type="InterPro" id="IPR051175">
    <property type="entry name" value="CLK_kinases"/>
</dbReference>
<dbReference type="GeneID" id="43673483"/>
<evidence type="ECO:0000256" key="1">
    <source>
        <dbReference type="ARBA" id="ARBA00022527"/>
    </source>
</evidence>
<dbReference type="InterPro" id="IPR000719">
    <property type="entry name" value="Prot_kinase_dom"/>
</dbReference>
<dbReference type="GO" id="GO:0043484">
    <property type="term" value="P:regulation of RNA splicing"/>
    <property type="evidence" value="ECO:0007669"/>
    <property type="project" value="TreeGrafter"/>
</dbReference>
<dbReference type="RefSeq" id="XP_031944780.1">
    <property type="nucleotide sequence ID" value="XM_032088792.1"/>
</dbReference>
<accession>A0A5N6IIG3</accession>
<dbReference type="SUPFAM" id="SSF56112">
    <property type="entry name" value="Protein kinase-like (PK-like)"/>
    <property type="match status" value="1"/>
</dbReference>
<dbReference type="PANTHER" id="PTHR45646:SF11">
    <property type="entry name" value="SERINE_THREONINE-PROTEIN KINASE DOA"/>
    <property type="match status" value="1"/>
</dbReference>
<dbReference type="AlphaFoldDB" id="A0A5N7DLX8"/>
<dbReference type="PROSITE" id="PS50011">
    <property type="entry name" value="PROTEIN_KINASE_DOM"/>
    <property type="match status" value="1"/>
</dbReference>
<proteinExistence type="predicted"/>
<name>A0A5N7DLX8_9EURO</name>
<dbReference type="Gene3D" id="3.30.200.20">
    <property type="entry name" value="Phosphorylase Kinase, domain 1"/>
    <property type="match status" value="1"/>
</dbReference>
<evidence type="ECO:0000256" key="5">
    <source>
        <dbReference type="ARBA" id="ARBA00022840"/>
    </source>
</evidence>
<evidence type="ECO:0000313" key="7">
    <source>
        <dbReference type="Proteomes" id="UP000325579"/>
    </source>
</evidence>
<dbReference type="OrthoDB" id="5979581at2759"/>
<dbReference type="InterPro" id="IPR011009">
    <property type="entry name" value="Kinase-like_dom_sf"/>
</dbReference>
<dbReference type="EMBL" id="ML736748">
    <property type="protein sequence ID" value="KAE8407461.1"/>
    <property type="molecule type" value="Genomic_DNA"/>
</dbReference>
<keyword evidence="5" id="KW-0067">ATP-binding</keyword>
<keyword evidence="2" id="KW-0808">Transferase</keyword>
<accession>A0A5N7DLX8</accession>
<evidence type="ECO:0000256" key="3">
    <source>
        <dbReference type="ARBA" id="ARBA00022741"/>
    </source>
</evidence>
<dbReference type="GO" id="GO:0005524">
    <property type="term" value="F:ATP binding"/>
    <property type="evidence" value="ECO:0007669"/>
    <property type="project" value="UniProtKB-KW"/>
</dbReference>
<evidence type="ECO:0000256" key="2">
    <source>
        <dbReference type="ARBA" id="ARBA00022679"/>
    </source>
</evidence>
<keyword evidence="3" id="KW-0547">Nucleotide-binding</keyword>
<organism evidence="6 7">
    <name type="scientific">Aspergillus pseudonomiae</name>
    <dbReference type="NCBI Taxonomy" id="1506151"/>
    <lineage>
        <taxon>Eukaryota</taxon>
        <taxon>Fungi</taxon>
        <taxon>Dikarya</taxon>
        <taxon>Ascomycota</taxon>
        <taxon>Pezizomycotina</taxon>
        <taxon>Eurotiomycetes</taxon>
        <taxon>Eurotiomycetidae</taxon>
        <taxon>Eurotiales</taxon>
        <taxon>Aspergillaceae</taxon>
        <taxon>Aspergillus</taxon>
        <taxon>Aspergillus subgen. Circumdati</taxon>
    </lineage>
</organism>
<keyword evidence="7" id="KW-1185">Reference proteome</keyword>
<evidence type="ECO:0000256" key="4">
    <source>
        <dbReference type="ARBA" id="ARBA00022777"/>
    </source>
</evidence>